<dbReference type="Proteomes" id="UP000712600">
    <property type="component" value="Unassembled WGS sequence"/>
</dbReference>
<sequence>MLGDPLSSRSGSYNLSQSFARNDVDSGTWHSGLDAVAALHRNNLVLATVEDGDVTVHVVTDIVQIRIELAS</sequence>
<dbReference type="EMBL" id="QGKX02001347">
    <property type="protein sequence ID" value="KAF3524712.1"/>
    <property type="molecule type" value="Genomic_DNA"/>
</dbReference>
<reference evidence="1" key="1">
    <citation type="submission" date="2019-12" db="EMBL/GenBank/DDBJ databases">
        <title>Genome sequencing and annotation of Brassica cretica.</title>
        <authorList>
            <person name="Studholme D.J."/>
            <person name="Sarris P."/>
        </authorList>
    </citation>
    <scope>NUCLEOTIDE SEQUENCE</scope>
    <source>
        <strain evidence="1">PFS-109/04</strain>
        <tissue evidence="1">Leaf</tissue>
    </source>
</reference>
<organism evidence="1 2">
    <name type="scientific">Brassica cretica</name>
    <name type="common">Mustard</name>
    <dbReference type="NCBI Taxonomy" id="69181"/>
    <lineage>
        <taxon>Eukaryota</taxon>
        <taxon>Viridiplantae</taxon>
        <taxon>Streptophyta</taxon>
        <taxon>Embryophyta</taxon>
        <taxon>Tracheophyta</taxon>
        <taxon>Spermatophyta</taxon>
        <taxon>Magnoliopsida</taxon>
        <taxon>eudicotyledons</taxon>
        <taxon>Gunneridae</taxon>
        <taxon>Pentapetalae</taxon>
        <taxon>rosids</taxon>
        <taxon>malvids</taxon>
        <taxon>Brassicales</taxon>
        <taxon>Brassicaceae</taxon>
        <taxon>Brassiceae</taxon>
        <taxon>Brassica</taxon>
    </lineage>
</organism>
<protein>
    <submittedName>
        <fullName evidence="1">Uncharacterized protein</fullName>
    </submittedName>
</protein>
<accession>A0A8S9Q256</accession>
<dbReference type="AlphaFoldDB" id="A0A8S9Q256"/>
<evidence type="ECO:0000313" key="1">
    <source>
        <dbReference type="EMBL" id="KAF3524712.1"/>
    </source>
</evidence>
<name>A0A8S9Q256_BRACR</name>
<comment type="caution">
    <text evidence="1">The sequence shown here is derived from an EMBL/GenBank/DDBJ whole genome shotgun (WGS) entry which is preliminary data.</text>
</comment>
<gene>
    <name evidence="1" type="ORF">F2Q69_00048788</name>
</gene>
<evidence type="ECO:0000313" key="2">
    <source>
        <dbReference type="Proteomes" id="UP000712600"/>
    </source>
</evidence>
<proteinExistence type="predicted"/>